<evidence type="ECO:0000313" key="2">
    <source>
        <dbReference type="EMBL" id="KAK8076811.1"/>
    </source>
</evidence>
<gene>
    <name evidence="2" type="ORF">PG996_002981</name>
</gene>
<feature type="region of interest" description="Disordered" evidence="1">
    <location>
        <begin position="75"/>
        <end position="98"/>
    </location>
</feature>
<comment type="caution">
    <text evidence="2">The sequence shown here is derived from an EMBL/GenBank/DDBJ whole genome shotgun (WGS) entry which is preliminary data.</text>
</comment>
<feature type="compositionally biased region" description="Basic and acidic residues" evidence="1">
    <location>
        <begin position="88"/>
        <end position="98"/>
    </location>
</feature>
<keyword evidence="3" id="KW-1185">Reference proteome</keyword>
<organism evidence="2 3">
    <name type="scientific">Apiospora saccharicola</name>
    <dbReference type="NCBI Taxonomy" id="335842"/>
    <lineage>
        <taxon>Eukaryota</taxon>
        <taxon>Fungi</taxon>
        <taxon>Dikarya</taxon>
        <taxon>Ascomycota</taxon>
        <taxon>Pezizomycotina</taxon>
        <taxon>Sordariomycetes</taxon>
        <taxon>Xylariomycetidae</taxon>
        <taxon>Amphisphaeriales</taxon>
        <taxon>Apiosporaceae</taxon>
        <taxon>Apiospora</taxon>
    </lineage>
</organism>
<evidence type="ECO:0000256" key="1">
    <source>
        <dbReference type="SAM" id="MobiDB-lite"/>
    </source>
</evidence>
<dbReference type="EMBL" id="JAQQWM010000002">
    <property type="protein sequence ID" value="KAK8076811.1"/>
    <property type="molecule type" value="Genomic_DNA"/>
</dbReference>
<name>A0ABR1VZY3_9PEZI</name>
<sequence length="209" mass="23362">MIQVAAPWSGHRLILVGDYASGLPREVKESTTDDELQIWDGHHNPLYEWAMGLDSLSLIGNEKLFMGIWTSRMIPGNDDDSSEDEPIKDDPTEDGVHEDVELPKRLLSLIMAGIPASFPLSSERLVLRNLTMKEFVTQEDLAANDLNFSHALLVQTQFTDDPSGLGDLDCIGEWAGHRFDVATIEDVDEDEGWEDVIERVIDLASAVEW</sequence>
<reference evidence="2 3" key="1">
    <citation type="submission" date="2023-01" db="EMBL/GenBank/DDBJ databases">
        <title>Analysis of 21 Apiospora genomes using comparative genomics revels a genus with tremendous synthesis potential of carbohydrate active enzymes and secondary metabolites.</title>
        <authorList>
            <person name="Sorensen T."/>
        </authorList>
    </citation>
    <scope>NUCLEOTIDE SEQUENCE [LARGE SCALE GENOMIC DNA]</scope>
    <source>
        <strain evidence="2 3">CBS 83171</strain>
    </source>
</reference>
<dbReference type="Proteomes" id="UP001446871">
    <property type="component" value="Unassembled WGS sequence"/>
</dbReference>
<accession>A0ABR1VZY3</accession>
<evidence type="ECO:0000313" key="3">
    <source>
        <dbReference type="Proteomes" id="UP001446871"/>
    </source>
</evidence>
<feature type="compositionally biased region" description="Acidic residues" evidence="1">
    <location>
        <begin position="77"/>
        <end position="87"/>
    </location>
</feature>
<proteinExistence type="predicted"/>
<protein>
    <submittedName>
        <fullName evidence="2">Uncharacterized protein</fullName>
    </submittedName>
</protein>